<feature type="compositionally biased region" description="Low complexity" evidence="5">
    <location>
        <begin position="82"/>
        <end position="98"/>
    </location>
</feature>
<dbReference type="PANTHER" id="PTHR14611:SF2">
    <property type="entry name" value="TECTONIC"/>
    <property type="match status" value="1"/>
</dbReference>
<evidence type="ECO:0000259" key="7">
    <source>
        <dbReference type="Pfam" id="PF07773"/>
    </source>
</evidence>
<sequence length="661" mass="74361">MKAVLLLAVLCLATHHPTHSIKIGISHNYNTTITPPASTTTEPTATTAAPSTEAVSSISTLPEAEVTTTTPAITFPPRVPQKPKVAAAAPTTSTAPQAEALPLNSTEATSLPKSVDHRFYYCSCDLQAGRCDLNCCCDSDCPPETRQVFNCLPSALLPQLESRLEDFQYTHGLPTCQINDGWLCVFRSNTKAAKTQPQDTNIDTSQYRKWRDYLEYHESDSTQSRPVAGHYKYGQLLQLWQPETNQLATLALPAAYESPNCQLRQSIGHLQPIRNVCRMKDSAQLQESIWGLLNQTSTYEILSKPRDLEEQEVKGLIVQVCLKEGEKSLRCLERGNDTQLDIIVDQVNLQLVHNYTNILEAKLLLQEAKLAEDDNEPLWVRYNVEFITLNESLAKATSGSLGYLAGSPVILSRMSPQNSSQDMQLISYHRSSQNMKEFHWLSLPSRKPRSSSCQRKLDHREALRFGVDLLTRCELHHAAPLHQEHANHTEYCQDLQAKIWSLLLPHDCAHLEDVAKLFVSQLGRPEPDKWLPMQVRYPENAHEMPPPVQAVYDEMTQSLSCRNIFLSVGYEFHVADLALVEGRAPHQRVLQHARLVLGQRHYLEFDTSEIEVALPLSVSAMFYRMHRKARSNGAAVEISDHLVLLEMICLGTALRSFKLFL</sequence>
<evidence type="ECO:0000259" key="8">
    <source>
        <dbReference type="Pfam" id="PF25752"/>
    </source>
</evidence>
<dbReference type="Pfam" id="PF07773">
    <property type="entry name" value="TCTN_DUF1619"/>
    <property type="match status" value="2"/>
</dbReference>
<evidence type="ECO:0000256" key="6">
    <source>
        <dbReference type="SAM" id="SignalP"/>
    </source>
</evidence>
<feature type="region of interest" description="Disordered" evidence="5">
    <location>
        <begin position="34"/>
        <end position="105"/>
    </location>
</feature>
<keyword evidence="4" id="KW-0325">Glycoprotein</keyword>
<feature type="compositionally biased region" description="Polar residues" evidence="5">
    <location>
        <begin position="55"/>
        <end position="72"/>
    </location>
</feature>
<dbReference type="AlphaFoldDB" id="A0A0Q5WMK0"/>
<feature type="domain" description="Tectonic-1-3" evidence="7">
    <location>
        <begin position="228"/>
        <end position="388"/>
    </location>
</feature>
<evidence type="ECO:0000256" key="4">
    <source>
        <dbReference type="ARBA" id="ARBA00023180"/>
    </source>
</evidence>
<evidence type="ECO:0000256" key="1">
    <source>
        <dbReference type="ARBA" id="ARBA00007633"/>
    </source>
</evidence>
<feature type="domain" description="Tectonic-1-3 N-terminal" evidence="8">
    <location>
        <begin position="100"/>
        <end position="197"/>
    </location>
</feature>
<keyword evidence="3" id="KW-0970">Cilium biogenesis/degradation</keyword>
<evidence type="ECO:0000313" key="10">
    <source>
        <dbReference type="Proteomes" id="UP000008711"/>
    </source>
</evidence>
<dbReference type="OrthoDB" id="2104337at2759"/>
<reference evidence="9 10" key="1">
    <citation type="journal article" date="2007" name="Nature">
        <title>Evolution of genes and genomes on the Drosophila phylogeny.</title>
        <authorList>
            <consortium name="Drosophila 12 Genomes Consortium"/>
            <person name="Clark A.G."/>
            <person name="Eisen M.B."/>
            <person name="Smith D.R."/>
            <person name="Bergman C.M."/>
            <person name="Oliver B."/>
            <person name="Markow T.A."/>
            <person name="Kaufman T.C."/>
            <person name="Kellis M."/>
            <person name="Gelbart W."/>
            <person name="Iyer V.N."/>
            <person name="Pollard D.A."/>
            <person name="Sackton T.B."/>
            <person name="Larracuente A.M."/>
            <person name="Singh N.D."/>
            <person name="Abad J.P."/>
            <person name="Abt D.N."/>
            <person name="Adryan B."/>
            <person name="Aguade M."/>
            <person name="Akashi H."/>
            <person name="Anderson W.W."/>
            <person name="Aquadro C.F."/>
            <person name="Ardell D.H."/>
            <person name="Arguello R."/>
            <person name="Artieri C.G."/>
            <person name="Barbash D.A."/>
            <person name="Barker D."/>
            <person name="Barsanti P."/>
            <person name="Batterham P."/>
            <person name="Batzoglou S."/>
            <person name="Begun D."/>
            <person name="Bhutkar A."/>
            <person name="Blanco E."/>
            <person name="Bosak S.A."/>
            <person name="Bradley R.K."/>
            <person name="Brand A.D."/>
            <person name="Brent M.R."/>
            <person name="Brooks A.N."/>
            <person name="Brown R.H."/>
            <person name="Butlin R.K."/>
            <person name="Caggese C."/>
            <person name="Calvi B.R."/>
            <person name="Bernardo de Carvalho A."/>
            <person name="Caspi A."/>
            <person name="Castrezana S."/>
            <person name="Celniker S.E."/>
            <person name="Chang J.L."/>
            <person name="Chapple C."/>
            <person name="Chatterji S."/>
            <person name="Chinwalla A."/>
            <person name="Civetta A."/>
            <person name="Clifton S.W."/>
            <person name="Comeron J.M."/>
            <person name="Costello J.C."/>
            <person name="Coyne J.A."/>
            <person name="Daub J."/>
            <person name="David R.G."/>
            <person name="Delcher A.L."/>
            <person name="Delehaunty K."/>
            <person name="Do C.B."/>
            <person name="Ebling H."/>
            <person name="Edwards K."/>
            <person name="Eickbush T."/>
            <person name="Evans J.D."/>
            <person name="Filipski A."/>
            <person name="Findeiss S."/>
            <person name="Freyhult E."/>
            <person name="Fulton L."/>
            <person name="Fulton R."/>
            <person name="Garcia A.C."/>
            <person name="Gardiner A."/>
            <person name="Garfield D.A."/>
            <person name="Garvin B.E."/>
            <person name="Gibson G."/>
            <person name="Gilbert D."/>
            <person name="Gnerre S."/>
            <person name="Godfrey J."/>
            <person name="Good R."/>
            <person name="Gotea V."/>
            <person name="Gravely B."/>
            <person name="Greenberg A.J."/>
            <person name="Griffiths-Jones S."/>
            <person name="Gross S."/>
            <person name="Guigo R."/>
            <person name="Gustafson E.A."/>
            <person name="Haerty W."/>
            <person name="Hahn M.W."/>
            <person name="Halligan D.L."/>
            <person name="Halpern A.L."/>
            <person name="Halter G.M."/>
            <person name="Han M.V."/>
            <person name="Heger A."/>
            <person name="Hillier L."/>
            <person name="Hinrichs A.S."/>
            <person name="Holmes I."/>
            <person name="Hoskins R.A."/>
            <person name="Hubisz M.J."/>
            <person name="Hultmark D."/>
            <person name="Huntley M.A."/>
            <person name="Jaffe D.B."/>
            <person name="Jagadeeshan S."/>
            <person name="Jeck W.R."/>
            <person name="Johnson J."/>
            <person name="Jones C.D."/>
            <person name="Jordan W.C."/>
            <person name="Karpen G.H."/>
            <person name="Kataoka E."/>
            <person name="Keightley P.D."/>
            <person name="Kheradpour P."/>
            <person name="Kirkness E.F."/>
            <person name="Koerich L.B."/>
            <person name="Kristiansen K."/>
            <person name="Kudrna D."/>
            <person name="Kulathinal R.J."/>
            <person name="Kumar S."/>
            <person name="Kwok R."/>
            <person name="Lander E."/>
            <person name="Langley C.H."/>
            <person name="Lapoint R."/>
            <person name="Lazzaro B.P."/>
            <person name="Lee S.J."/>
            <person name="Levesque L."/>
            <person name="Li R."/>
            <person name="Lin C.F."/>
            <person name="Lin M.F."/>
            <person name="Lindblad-Toh K."/>
            <person name="Llopart A."/>
            <person name="Long M."/>
            <person name="Low L."/>
            <person name="Lozovsky E."/>
            <person name="Lu J."/>
            <person name="Luo M."/>
            <person name="Machado C.A."/>
            <person name="Makalowski W."/>
            <person name="Marzo M."/>
            <person name="Matsuda M."/>
            <person name="Matzkin L."/>
            <person name="McAllister B."/>
            <person name="McBride C.S."/>
            <person name="McKernan B."/>
            <person name="McKernan K."/>
            <person name="Mendez-Lago M."/>
            <person name="Minx P."/>
            <person name="Mollenhauer M.U."/>
            <person name="Montooth K."/>
            <person name="Mount S.M."/>
            <person name="Mu X."/>
            <person name="Myers E."/>
            <person name="Negre B."/>
            <person name="Newfeld S."/>
            <person name="Nielsen R."/>
            <person name="Noor M.A."/>
            <person name="O'Grady P."/>
            <person name="Pachter L."/>
            <person name="Papaceit M."/>
            <person name="Parisi M.J."/>
            <person name="Parisi M."/>
            <person name="Parts L."/>
            <person name="Pedersen J.S."/>
            <person name="Pesole G."/>
            <person name="Phillippy A.M."/>
            <person name="Ponting C.P."/>
            <person name="Pop M."/>
            <person name="Porcelli D."/>
            <person name="Powell J.R."/>
            <person name="Prohaska S."/>
            <person name="Pruitt K."/>
            <person name="Puig M."/>
            <person name="Quesneville H."/>
            <person name="Ram K.R."/>
            <person name="Rand D."/>
            <person name="Rasmussen M.D."/>
            <person name="Reed L.K."/>
            <person name="Reenan R."/>
            <person name="Reily A."/>
            <person name="Remington K.A."/>
            <person name="Rieger T.T."/>
            <person name="Ritchie M.G."/>
            <person name="Robin C."/>
            <person name="Rogers Y.H."/>
            <person name="Rohde C."/>
            <person name="Rozas J."/>
            <person name="Rubenfield M.J."/>
            <person name="Ruiz A."/>
            <person name="Russo S."/>
            <person name="Salzberg S.L."/>
            <person name="Sanchez-Gracia A."/>
            <person name="Saranga D.J."/>
            <person name="Sato H."/>
            <person name="Schaeffer S.W."/>
            <person name="Schatz M.C."/>
            <person name="Schlenke T."/>
            <person name="Schwartz R."/>
            <person name="Segarra C."/>
            <person name="Singh R.S."/>
            <person name="Sirot L."/>
            <person name="Sirota M."/>
            <person name="Sisneros N.B."/>
            <person name="Smith C.D."/>
            <person name="Smith T.F."/>
            <person name="Spieth J."/>
            <person name="Stage D.E."/>
            <person name="Stark A."/>
            <person name="Stephan W."/>
            <person name="Strausberg R.L."/>
            <person name="Strempel S."/>
            <person name="Sturgill D."/>
            <person name="Sutton G."/>
            <person name="Sutton G.G."/>
            <person name="Tao W."/>
            <person name="Teichmann S."/>
            <person name="Tobari Y.N."/>
            <person name="Tomimura Y."/>
            <person name="Tsolas J.M."/>
            <person name="Valente V.L."/>
            <person name="Venter E."/>
            <person name="Venter J.C."/>
            <person name="Vicario S."/>
            <person name="Vieira F.G."/>
            <person name="Vilella A.J."/>
            <person name="Villasante A."/>
            <person name="Walenz B."/>
            <person name="Wang J."/>
            <person name="Wasserman M."/>
            <person name="Watts T."/>
            <person name="Wilson D."/>
            <person name="Wilson R.K."/>
            <person name="Wing R.A."/>
            <person name="Wolfner M.F."/>
            <person name="Wong A."/>
            <person name="Wong G.K."/>
            <person name="Wu C.I."/>
            <person name="Wu G."/>
            <person name="Yamamoto D."/>
            <person name="Yang H.P."/>
            <person name="Yang S.P."/>
            <person name="Yorke J.A."/>
            <person name="Yoshida K."/>
            <person name="Zdobnov E."/>
            <person name="Zhang P."/>
            <person name="Zhang Y."/>
            <person name="Zimin A.V."/>
            <person name="Baldwin J."/>
            <person name="Abdouelleil A."/>
            <person name="Abdulkadir J."/>
            <person name="Abebe A."/>
            <person name="Abera B."/>
            <person name="Abreu J."/>
            <person name="Acer S.C."/>
            <person name="Aftuck L."/>
            <person name="Alexander A."/>
            <person name="An P."/>
            <person name="Anderson E."/>
            <person name="Anderson S."/>
            <person name="Arachi H."/>
            <person name="Azer M."/>
            <person name="Bachantsang P."/>
            <person name="Barry A."/>
            <person name="Bayul T."/>
            <person name="Berlin A."/>
            <person name="Bessette D."/>
            <person name="Bloom T."/>
            <person name="Blye J."/>
            <person name="Boguslavskiy L."/>
            <person name="Bonnet C."/>
            <person name="Boukhgalter B."/>
            <person name="Bourzgui I."/>
            <person name="Brown A."/>
            <person name="Cahill P."/>
            <person name="Channer S."/>
            <person name="Cheshatsang Y."/>
            <person name="Chuda L."/>
            <person name="Citroen M."/>
            <person name="Collymore A."/>
            <person name="Cooke P."/>
            <person name="Costello M."/>
            <person name="D'Aco K."/>
            <person name="Daza R."/>
            <person name="De Haan G."/>
            <person name="DeGray S."/>
            <person name="DeMaso C."/>
            <person name="Dhargay N."/>
            <person name="Dooley K."/>
            <person name="Dooley E."/>
            <person name="Doricent M."/>
            <person name="Dorje P."/>
            <person name="Dorjee K."/>
            <person name="Dupes A."/>
            <person name="Elong R."/>
            <person name="Falk J."/>
            <person name="Farina A."/>
            <person name="Faro S."/>
            <person name="Ferguson D."/>
            <person name="Fisher S."/>
            <person name="Foley C.D."/>
            <person name="Franke A."/>
            <person name="Friedrich D."/>
            <person name="Gadbois L."/>
            <person name="Gearin G."/>
            <person name="Gearin C.R."/>
            <person name="Giannoukos G."/>
            <person name="Goode T."/>
            <person name="Graham J."/>
            <person name="Grandbois E."/>
            <person name="Grewal S."/>
            <person name="Gyaltsen K."/>
            <person name="Hafez N."/>
            <person name="Hagos B."/>
            <person name="Hall J."/>
            <person name="Henson C."/>
            <person name="Hollinger A."/>
            <person name="Honan T."/>
            <person name="Huard M.D."/>
            <person name="Hughes L."/>
            <person name="Hurhula B."/>
            <person name="Husby M.E."/>
            <person name="Kamat A."/>
            <person name="Kanga B."/>
            <person name="Kashin S."/>
            <person name="Khazanovich D."/>
            <person name="Kisner P."/>
            <person name="Lance K."/>
            <person name="Lara M."/>
            <person name="Lee W."/>
            <person name="Lennon N."/>
            <person name="Letendre F."/>
            <person name="LeVine R."/>
            <person name="Lipovsky A."/>
            <person name="Liu X."/>
            <person name="Liu J."/>
            <person name="Liu S."/>
            <person name="Lokyitsang T."/>
            <person name="Lokyitsang Y."/>
            <person name="Lubonja R."/>
            <person name="Lui A."/>
            <person name="MacDonald P."/>
            <person name="Magnisalis V."/>
            <person name="Maru K."/>
            <person name="Matthews C."/>
            <person name="McCusker W."/>
            <person name="McDonough S."/>
            <person name="Mehta T."/>
            <person name="Meldrim J."/>
            <person name="Meneus L."/>
            <person name="Mihai O."/>
            <person name="Mihalev A."/>
            <person name="Mihova T."/>
            <person name="Mittelman R."/>
            <person name="Mlenga V."/>
            <person name="Montmayeur A."/>
            <person name="Mulrain L."/>
            <person name="Navidi A."/>
            <person name="Naylor J."/>
            <person name="Negash T."/>
            <person name="Nguyen T."/>
            <person name="Nguyen N."/>
            <person name="Nicol R."/>
            <person name="Norbu C."/>
            <person name="Norbu N."/>
            <person name="Novod N."/>
            <person name="O'Neill B."/>
            <person name="Osman S."/>
            <person name="Markiewicz E."/>
            <person name="Oyono O.L."/>
            <person name="Patti C."/>
            <person name="Phunkhang P."/>
            <person name="Pierre F."/>
            <person name="Priest M."/>
            <person name="Raghuraman S."/>
            <person name="Rege F."/>
            <person name="Reyes R."/>
            <person name="Rise C."/>
            <person name="Rogov P."/>
            <person name="Ross K."/>
            <person name="Ryan E."/>
            <person name="Settipalli S."/>
            <person name="Shea T."/>
            <person name="Sherpa N."/>
            <person name="Shi L."/>
            <person name="Shih D."/>
            <person name="Sparrow T."/>
            <person name="Spaulding J."/>
            <person name="Stalker J."/>
            <person name="Stange-Thomann N."/>
            <person name="Stavropoulos S."/>
            <person name="Stone C."/>
            <person name="Strader C."/>
            <person name="Tesfaye S."/>
            <person name="Thomson T."/>
            <person name="Thoulutsang Y."/>
            <person name="Thoulutsang D."/>
            <person name="Topham K."/>
            <person name="Topping I."/>
            <person name="Tsamla T."/>
            <person name="Vassiliev H."/>
            <person name="Vo A."/>
            <person name="Wangchuk T."/>
            <person name="Wangdi T."/>
            <person name="Weiand M."/>
            <person name="Wilkinson J."/>
            <person name="Wilson A."/>
            <person name="Yadav S."/>
            <person name="Young G."/>
            <person name="Yu Q."/>
            <person name="Zembek L."/>
            <person name="Zhong D."/>
            <person name="Zimmer A."/>
            <person name="Zwirko Z."/>
            <person name="Jaffe D.B."/>
            <person name="Alvarez P."/>
            <person name="Brockman W."/>
            <person name="Butler J."/>
            <person name="Chin C."/>
            <person name="Gnerre S."/>
            <person name="Grabherr M."/>
            <person name="Kleber M."/>
            <person name="Mauceli E."/>
            <person name="MacCallum I."/>
        </authorList>
    </citation>
    <scope>NUCLEOTIDE SEQUENCE [LARGE SCALE GENOMIC DNA]</scope>
    <source>
        <strain evidence="9 10">TSC#14021-0224.01</strain>
    </source>
</reference>
<dbReference type="EMBL" id="CH954177">
    <property type="protein sequence ID" value="KQS70610.1"/>
    <property type="molecule type" value="Genomic_DNA"/>
</dbReference>
<dbReference type="Pfam" id="PF25752">
    <property type="entry name" value="DUF1619_N"/>
    <property type="match status" value="1"/>
</dbReference>
<keyword evidence="2 6" id="KW-0732">Signal</keyword>
<accession>A0A0Q5WMK0</accession>
<organism evidence="9 10">
    <name type="scientific">Drosophila erecta</name>
    <name type="common">Fruit fly</name>
    <dbReference type="NCBI Taxonomy" id="7220"/>
    <lineage>
        <taxon>Eukaryota</taxon>
        <taxon>Metazoa</taxon>
        <taxon>Ecdysozoa</taxon>
        <taxon>Arthropoda</taxon>
        <taxon>Hexapoda</taxon>
        <taxon>Insecta</taxon>
        <taxon>Pterygota</taxon>
        <taxon>Neoptera</taxon>
        <taxon>Endopterygota</taxon>
        <taxon>Diptera</taxon>
        <taxon>Brachycera</taxon>
        <taxon>Muscomorpha</taxon>
        <taxon>Ephydroidea</taxon>
        <taxon>Drosophilidae</taxon>
        <taxon>Drosophila</taxon>
        <taxon>Sophophora</taxon>
    </lineage>
</organism>
<feature type="chain" id="PRO_5006266974" evidence="6">
    <location>
        <begin position="21"/>
        <end position="661"/>
    </location>
</feature>
<feature type="signal peptide" evidence="6">
    <location>
        <begin position="1"/>
        <end position="20"/>
    </location>
</feature>
<evidence type="ECO:0000256" key="3">
    <source>
        <dbReference type="ARBA" id="ARBA00022794"/>
    </source>
</evidence>
<dbReference type="GO" id="GO:0035869">
    <property type="term" value="C:ciliary transition zone"/>
    <property type="evidence" value="ECO:0007669"/>
    <property type="project" value="EnsemblMetazoa"/>
</dbReference>
<gene>
    <name evidence="9" type="primary">Dere\GG26628</name>
    <name evidence="9" type="synonym">GG26628</name>
    <name evidence="9" type="ORF">Dere_GG26628</name>
</gene>
<reference evidence="9 10" key="2">
    <citation type="journal article" date="2008" name="Bioinformatics">
        <title>Assembly reconciliation.</title>
        <authorList>
            <person name="Zimin A.V."/>
            <person name="Smith D.R."/>
            <person name="Sutton G."/>
            <person name="Yorke J.A."/>
        </authorList>
    </citation>
    <scope>NUCLEOTIDE SEQUENCE [LARGE SCALE GENOMIC DNA]</scope>
    <source>
        <strain evidence="9 10">TSC#14021-0224.01</strain>
    </source>
</reference>
<dbReference type="Proteomes" id="UP000008711">
    <property type="component" value="Unassembled WGS sequence"/>
</dbReference>
<feature type="domain" description="Tectonic-1-3" evidence="7">
    <location>
        <begin position="402"/>
        <end position="583"/>
    </location>
</feature>
<protein>
    <submittedName>
        <fullName evidence="9">Uncharacterized protein</fullName>
    </submittedName>
</protein>
<feature type="compositionally biased region" description="Low complexity" evidence="5">
    <location>
        <begin position="34"/>
        <end position="54"/>
    </location>
</feature>
<keyword evidence="10" id="KW-1185">Reference proteome</keyword>
<dbReference type="InterPro" id="IPR057724">
    <property type="entry name" value="TCTN1-3_N"/>
</dbReference>
<evidence type="ECO:0000256" key="5">
    <source>
        <dbReference type="SAM" id="MobiDB-lite"/>
    </source>
</evidence>
<dbReference type="InterPro" id="IPR040354">
    <property type="entry name" value="TCTN1-3"/>
</dbReference>
<evidence type="ECO:0000256" key="2">
    <source>
        <dbReference type="ARBA" id="ARBA00022729"/>
    </source>
</evidence>
<dbReference type="InterPro" id="IPR011677">
    <property type="entry name" value="TCTN1-3_dom"/>
</dbReference>
<proteinExistence type="inferred from homology"/>
<evidence type="ECO:0000313" key="9">
    <source>
        <dbReference type="EMBL" id="KQS70610.1"/>
    </source>
</evidence>
<dbReference type="PANTHER" id="PTHR14611">
    <property type="entry name" value="TECTONIC FAMILY MEMBER"/>
    <property type="match status" value="1"/>
</dbReference>
<dbReference type="GO" id="GO:0007288">
    <property type="term" value="P:sperm axoneme assembly"/>
    <property type="evidence" value="ECO:0007669"/>
    <property type="project" value="EnsemblMetazoa"/>
</dbReference>
<comment type="similarity">
    <text evidence="1">Belongs to the tectonic family.</text>
</comment>
<name>A0A0Q5WMK0_DROER</name>